<dbReference type="Gene3D" id="6.10.140.190">
    <property type="match status" value="1"/>
</dbReference>
<dbReference type="EMBL" id="SNTY01000011">
    <property type="protein sequence ID" value="TEU30211.1"/>
    <property type="molecule type" value="Genomic_DNA"/>
</dbReference>
<dbReference type="STRING" id="1120977.GCA_000619845_01188"/>
<feature type="domain" description="Transcription regulator PadR N-terminal" evidence="1">
    <location>
        <begin position="7"/>
        <end position="81"/>
    </location>
</feature>
<keyword evidence="4" id="KW-1185">Reference proteome</keyword>
<proteinExistence type="predicted"/>
<dbReference type="OrthoDB" id="3186544at2"/>
<reference evidence="3 4" key="1">
    <citation type="submission" date="2019-03" db="EMBL/GenBank/DDBJ databases">
        <title>Alkanindiges illinoisensis: a potential pathogenic isolated from ascites of a gastric cancer patient with abdominal metastasis.</title>
        <authorList>
            <person name="Hu X."/>
            <person name="Yang B."/>
            <person name="Yan X."/>
            <person name="Lin L."/>
            <person name="Zhao H."/>
            <person name="Zhou F."/>
            <person name="Su B."/>
            <person name="Chen J."/>
            <person name="Rui Y."/>
            <person name="Wang Q."/>
            <person name="Zheng L."/>
        </authorList>
    </citation>
    <scope>NUCLEOTIDE SEQUENCE [LARGE SCALE GENOMIC DNA]</scope>
    <source>
        <strain evidence="3 4">NFYY 23406</strain>
    </source>
</reference>
<comment type="caution">
    <text evidence="3">The sequence shown here is derived from an EMBL/GenBank/DDBJ whole genome shotgun (WGS) entry which is preliminary data.</text>
</comment>
<dbReference type="Proteomes" id="UP000297834">
    <property type="component" value="Unassembled WGS sequence"/>
</dbReference>
<dbReference type="AlphaFoldDB" id="A0A4Y7XEJ5"/>
<dbReference type="SUPFAM" id="SSF46785">
    <property type="entry name" value="Winged helix' DNA-binding domain"/>
    <property type="match status" value="1"/>
</dbReference>
<gene>
    <name evidence="3" type="ORF">E2B99_03220</name>
</gene>
<dbReference type="InterPro" id="IPR005149">
    <property type="entry name" value="Tscrpt_reg_PadR_N"/>
</dbReference>
<dbReference type="InterPro" id="IPR036390">
    <property type="entry name" value="WH_DNA-bd_sf"/>
</dbReference>
<dbReference type="RefSeq" id="WP_134243535.1">
    <property type="nucleotide sequence ID" value="NZ_SNTY01000011.1"/>
</dbReference>
<name>A0A4Y7XEJ5_9GAMM</name>
<dbReference type="Pfam" id="PF03551">
    <property type="entry name" value="PadR"/>
    <property type="match status" value="1"/>
</dbReference>
<dbReference type="Pfam" id="PF10400">
    <property type="entry name" value="Vir_act_alpha_C"/>
    <property type="match status" value="1"/>
</dbReference>
<dbReference type="PANTHER" id="PTHR43252:SF4">
    <property type="entry name" value="TRANSCRIPTIONAL REGULATORY PROTEIN"/>
    <property type="match status" value="1"/>
</dbReference>
<evidence type="ECO:0000313" key="4">
    <source>
        <dbReference type="Proteomes" id="UP000297834"/>
    </source>
</evidence>
<organism evidence="3 4">
    <name type="scientific">Alkanindiges illinoisensis</name>
    <dbReference type="NCBI Taxonomy" id="197183"/>
    <lineage>
        <taxon>Bacteria</taxon>
        <taxon>Pseudomonadati</taxon>
        <taxon>Pseudomonadota</taxon>
        <taxon>Gammaproteobacteria</taxon>
        <taxon>Moraxellales</taxon>
        <taxon>Moraxellaceae</taxon>
        <taxon>Alkanindiges</taxon>
    </lineage>
</organism>
<accession>A0A4Y7XEJ5</accession>
<dbReference type="Gene3D" id="1.10.10.10">
    <property type="entry name" value="Winged helix-like DNA-binding domain superfamily/Winged helix DNA-binding domain"/>
    <property type="match status" value="1"/>
</dbReference>
<feature type="domain" description="Transcription regulator PadR C-terminal" evidence="2">
    <location>
        <begin position="92"/>
        <end position="175"/>
    </location>
</feature>
<evidence type="ECO:0000313" key="3">
    <source>
        <dbReference type="EMBL" id="TEU30211.1"/>
    </source>
</evidence>
<evidence type="ECO:0000259" key="2">
    <source>
        <dbReference type="Pfam" id="PF10400"/>
    </source>
</evidence>
<evidence type="ECO:0000259" key="1">
    <source>
        <dbReference type="Pfam" id="PF03551"/>
    </source>
</evidence>
<sequence length="182" mass="21355">MSLAHVLLTSLLEKPSSGYDLARRFDKSMGFFWSATHQQIYRELKRMEDQGWIHASPAEDAGKTKKKTYEVLEAGRQELKQWVLLATDPYLIREEMAVRLRAEAILGPLGIEEELKRHLKLHEEKLALYLTIEQRDFIKDSVLSREQQIQYRVLLLGIETQRTWIQWAKDTIALFKKLDSNK</sequence>
<dbReference type="PANTHER" id="PTHR43252">
    <property type="entry name" value="TRANSCRIPTIONAL REGULATOR YQJI"/>
    <property type="match status" value="1"/>
</dbReference>
<dbReference type="InterPro" id="IPR036388">
    <property type="entry name" value="WH-like_DNA-bd_sf"/>
</dbReference>
<dbReference type="InterPro" id="IPR018309">
    <property type="entry name" value="Tscrpt_reg_PadR_C"/>
</dbReference>
<protein>
    <submittedName>
        <fullName evidence="3">PadR family transcriptional regulator</fullName>
    </submittedName>
</protein>